<feature type="transmembrane region" description="Helical" evidence="2">
    <location>
        <begin position="65"/>
        <end position="87"/>
    </location>
</feature>
<dbReference type="EMBL" id="JAGEOJ010000002">
    <property type="protein sequence ID" value="MBO2446545.1"/>
    <property type="molecule type" value="Genomic_DNA"/>
</dbReference>
<gene>
    <name evidence="3" type="ORF">J4573_05550</name>
</gene>
<sequence>MSSDLGSNRPSSRPRPDFLPPEEDAGGASAAPAIEADDEVTADSAEDGEGREARERRPGRRRPGIWWNLAMIVSAAGLLVSAFLPWVSAQVTVDAFDQTVVQDLGDAAGIEVDTMVVVVPLLALAAMAMAFWGLVARDSRVTALTAIPGALALLSCGIFLMRLGDARDEMNDQRLMPFDISPAYGWYVALGTALLVLGLGLVGPLVSRRSPGGAAASDRAASPSAP</sequence>
<keyword evidence="2" id="KW-1133">Transmembrane helix</keyword>
<organism evidence="3 4">
    <name type="scientific">Actinomadura barringtoniae</name>
    <dbReference type="NCBI Taxonomy" id="1427535"/>
    <lineage>
        <taxon>Bacteria</taxon>
        <taxon>Bacillati</taxon>
        <taxon>Actinomycetota</taxon>
        <taxon>Actinomycetes</taxon>
        <taxon>Streptosporangiales</taxon>
        <taxon>Thermomonosporaceae</taxon>
        <taxon>Actinomadura</taxon>
    </lineage>
</organism>
<evidence type="ECO:0000313" key="3">
    <source>
        <dbReference type="EMBL" id="MBO2446545.1"/>
    </source>
</evidence>
<feature type="transmembrane region" description="Helical" evidence="2">
    <location>
        <begin position="114"/>
        <end position="134"/>
    </location>
</feature>
<keyword evidence="2" id="KW-0472">Membrane</keyword>
<feature type="transmembrane region" description="Helical" evidence="2">
    <location>
        <begin position="141"/>
        <end position="164"/>
    </location>
</feature>
<keyword evidence="4" id="KW-1185">Reference proteome</keyword>
<feature type="region of interest" description="Disordered" evidence="1">
    <location>
        <begin position="1"/>
        <end position="58"/>
    </location>
</feature>
<evidence type="ECO:0000256" key="1">
    <source>
        <dbReference type="SAM" id="MobiDB-lite"/>
    </source>
</evidence>
<feature type="compositionally biased region" description="Acidic residues" evidence="1">
    <location>
        <begin position="35"/>
        <end position="47"/>
    </location>
</feature>
<proteinExistence type="predicted"/>
<dbReference type="Proteomes" id="UP000669179">
    <property type="component" value="Unassembled WGS sequence"/>
</dbReference>
<name>A0A939T857_9ACTN</name>
<evidence type="ECO:0000256" key="2">
    <source>
        <dbReference type="SAM" id="Phobius"/>
    </source>
</evidence>
<reference evidence="3" key="1">
    <citation type="submission" date="2021-03" db="EMBL/GenBank/DDBJ databases">
        <authorList>
            <person name="Kanchanasin P."/>
            <person name="Saeng-In P."/>
            <person name="Phongsopitanun W."/>
            <person name="Yuki M."/>
            <person name="Kudo T."/>
            <person name="Ohkuma M."/>
            <person name="Tanasupawat S."/>
        </authorList>
    </citation>
    <scope>NUCLEOTIDE SEQUENCE</scope>
    <source>
        <strain evidence="3">GKU 128</strain>
    </source>
</reference>
<dbReference type="RefSeq" id="WP_208254139.1">
    <property type="nucleotide sequence ID" value="NZ_JAGEOJ010000002.1"/>
</dbReference>
<evidence type="ECO:0000313" key="4">
    <source>
        <dbReference type="Proteomes" id="UP000669179"/>
    </source>
</evidence>
<accession>A0A939T857</accession>
<dbReference type="AlphaFoldDB" id="A0A939T857"/>
<comment type="caution">
    <text evidence="3">The sequence shown here is derived from an EMBL/GenBank/DDBJ whole genome shotgun (WGS) entry which is preliminary data.</text>
</comment>
<keyword evidence="2" id="KW-0812">Transmembrane</keyword>
<feature type="compositionally biased region" description="Polar residues" evidence="1">
    <location>
        <begin position="1"/>
        <end position="11"/>
    </location>
</feature>
<feature type="transmembrane region" description="Helical" evidence="2">
    <location>
        <begin position="184"/>
        <end position="206"/>
    </location>
</feature>
<protein>
    <submittedName>
        <fullName evidence="3">Uncharacterized protein</fullName>
    </submittedName>
</protein>